<dbReference type="RefSeq" id="XP_028535762.1">
    <property type="nucleotide sequence ID" value="XM_028678636.1"/>
</dbReference>
<protein>
    <recommendedName>
        <fullName evidence="5">Trafficking protein particle complex subunit 11 C-terminal domain-containing protein</fullName>
    </recommendedName>
</protein>
<feature type="region of interest" description="Disordered" evidence="1">
    <location>
        <begin position="1484"/>
        <end position="1522"/>
    </location>
</feature>
<dbReference type="KEGG" id="prel:PRELSG_1311400"/>
<dbReference type="GeneID" id="39738047"/>
<feature type="transmembrane region" description="Helical" evidence="2">
    <location>
        <begin position="702"/>
        <end position="719"/>
    </location>
</feature>
<feature type="transmembrane region" description="Helical" evidence="2">
    <location>
        <begin position="474"/>
        <end position="497"/>
    </location>
</feature>
<evidence type="ECO:0000313" key="4">
    <source>
        <dbReference type="Proteomes" id="UP000220158"/>
    </source>
</evidence>
<dbReference type="OrthoDB" id="371916at2759"/>
<feature type="compositionally biased region" description="Polar residues" evidence="1">
    <location>
        <begin position="1509"/>
        <end position="1520"/>
    </location>
</feature>
<keyword evidence="2" id="KW-1133">Transmembrane helix</keyword>
<dbReference type="Proteomes" id="UP000220158">
    <property type="component" value="Chromosome 13"/>
</dbReference>
<keyword evidence="4" id="KW-1185">Reference proteome</keyword>
<name>A0A1J1HCV6_PLARL</name>
<feature type="transmembrane region" description="Helical" evidence="2">
    <location>
        <begin position="434"/>
        <end position="453"/>
    </location>
</feature>
<gene>
    <name evidence="3" type="ORF">PRELSG_1311400</name>
</gene>
<feature type="transmembrane region" description="Helical" evidence="2">
    <location>
        <begin position="583"/>
        <end position="601"/>
    </location>
</feature>
<feature type="transmembrane region" description="Helical" evidence="2">
    <location>
        <begin position="301"/>
        <end position="320"/>
    </location>
</feature>
<reference evidence="3 4" key="1">
    <citation type="submission" date="2015-04" db="EMBL/GenBank/DDBJ databases">
        <authorList>
            <consortium name="Pathogen Informatics"/>
        </authorList>
    </citation>
    <scope>NUCLEOTIDE SEQUENCE [LARGE SCALE GENOMIC DNA]</scope>
    <source>
        <strain evidence="3 4">SGS1</strain>
    </source>
</reference>
<feature type="transmembrane region" description="Helical" evidence="2">
    <location>
        <begin position="621"/>
        <end position="639"/>
    </location>
</feature>
<feature type="compositionally biased region" description="Acidic residues" evidence="1">
    <location>
        <begin position="1093"/>
        <end position="1104"/>
    </location>
</feature>
<organism evidence="3 4">
    <name type="scientific">Plasmodium relictum</name>
    <dbReference type="NCBI Taxonomy" id="85471"/>
    <lineage>
        <taxon>Eukaryota</taxon>
        <taxon>Sar</taxon>
        <taxon>Alveolata</taxon>
        <taxon>Apicomplexa</taxon>
        <taxon>Aconoidasida</taxon>
        <taxon>Haemosporida</taxon>
        <taxon>Plasmodiidae</taxon>
        <taxon>Plasmodium</taxon>
        <taxon>Plasmodium (Haemamoeba)</taxon>
    </lineage>
</organism>
<feature type="compositionally biased region" description="Low complexity" evidence="1">
    <location>
        <begin position="1083"/>
        <end position="1092"/>
    </location>
</feature>
<keyword evidence="2" id="KW-0472">Membrane</keyword>
<dbReference type="OMA" id="VIIFLYD"/>
<dbReference type="VEuPathDB" id="PlasmoDB:PRELSG_1311400"/>
<proteinExistence type="predicted"/>
<evidence type="ECO:0000256" key="2">
    <source>
        <dbReference type="SAM" id="Phobius"/>
    </source>
</evidence>
<evidence type="ECO:0000256" key="1">
    <source>
        <dbReference type="SAM" id="MobiDB-lite"/>
    </source>
</evidence>
<sequence length="1609" mass="192931">MELHKEEVYDRANININVVVNDNIKEVIIKNLKNNIKDKNIRINSYDYNSINKINYFTKDSTNSESNMLHFWIKKIKIITSVIVFCIDWQNIININQNDLSKECHRDKYIKDIKKENENDEEINLNENNTNEEILNNKVLDKSSIQNTEFMNDINNDLIKKIDEINKIIIKRKKMCKIILLVILPENAKNTEEYIKHVTLLNSQNINAIFITLGLKEIHNKIKKLENLLRDCINSFFKQYIVSYESKSSKNLMCFFNYNFKKAYILEMLEKYDESMKIYVNLCKIFYENIGKKLFSDIIKFFEYVIFFNSISIRMIYIYLHFKDVKKSIHHIYTHNKIIFLALINKKYENEKNNKLLEIINVFNITCSHDFVNYIKYSEFDDIKLKKTIILKEEGLSEIIYILYDKIIKEYLYYNLISCVYFYFYRIIKNININIHDVATYGLYCCFCIYYKIRALKKRKRLINEFRNFKFDSYFKIASISYLYDFILNFLIEIFHIISLNNIYNLSVVIIYFLCMIYYEKKNYIFCLYLLLQFFNHEDHFFILTSVNTEILKNQKCDIYDFYASLEKFKEEKSYLRNRRGNYYECLIFLVVNCLGFLLSYEKVEISIDKNILNNEKFNIAYYENLFIIICFEYLNILISNNKQKEQTEFIEFIIGYIKFINKNICFNKELDISISNIYINLYYLIDENNIKIFLEIKNTSYINFILLPFIGISINNKLSYFKLTFSNIYEGIFFSYAESINYENIDELILFEYSYREKGLIHEDNYINDQNLTKETNIKNDGKLFLNKENLVSLYICNKKENEIDINHIELYLYIYNQIIKIKINKIFTYFLRREYLEKLIISEVRKSIKTNNNISLDNDDTKSYINIISDSSMLKNSFEESSVKYDDVLKEKEIKSDMKYVDLKSINKDDKKIFEIRNINEIGKAHFYRLKKGIYLNKYKNKIIFNKNKYFYKNLLMKYVNYFVYSNKNILYLNEYNISYIFIKCSKYIQNFELYFSFTTEDIENLNFYLLTKKKNIIGFQKIESKEKVKFTGDKNMCKLFQGRNKMASYSNCVNSNIKPLKNKFNMKDVNYMSNTCENANSVNNDNNNSNDDDCDNDDNDSDNDNNSYNEYSCSDINENEKSLNNITSVLIKNNEIDEFIIDRNFHKLLTDGLNKEIDELCSKTESNLFFFEINLNKKKGNKEKKIKKLYGRSNFCNKCYISYEIRKKKNSNKTFSFYSNQKEKLICIPFLLHPRNSKNININFEFFFKNIYFQDTLNYSVKYSVEPSIITIVTKMKTLDGKDEMKENMENGSKNKINSINDSFKLLKNPSEEKNYNNIDTLNDVDQKFYNNLKYYYIYIYSNNVNNIIIKNITDRKLSDVIQIKYKSTYCDLIKTNNKNININYQFNYKNLLFPFNKIFKEVTFIYSIKLPHDDLRNVKEIDFIKEQKKSKIKIELIYSKIVRYNETFIVESIITNETNITEEVVIFLYDKQKRKKKVYHDNNSLEQTKQNRKIQDTKKKKVQENKNTFGSSSESPFSDDLEKLANQDYSLSVDENDNSEKKYIITGIKIMKNILLPYQTLRLKWSFIAFTHGFVKLPNVLIKRKTKIKNNINVFSSPNIELFVI</sequence>
<dbReference type="EMBL" id="LN835308">
    <property type="protein sequence ID" value="CRH03755.1"/>
    <property type="molecule type" value="Genomic_DNA"/>
</dbReference>
<feature type="transmembrane region" description="Helical" evidence="2">
    <location>
        <begin position="503"/>
        <end position="519"/>
    </location>
</feature>
<evidence type="ECO:0008006" key="5">
    <source>
        <dbReference type="Google" id="ProtNLM"/>
    </source>
</evidence>
<feature type="transmembrane region" description="Helical" evidence="2">
    <location>
        <begin position="411"/>
        <end position="428"/>
    </location>
</feature>
<feature type="region of interest" description="Disordered" evidence="1">
    <location>
        <begin position="1083"/>
        <end position="1104"/>
    </location>
</feature>
<accession>A0A1J1HCV6</accession>
<keyword evidence="2" id="KW-0812">Transmembrane</keyword>
<evidence type="ECO:0000313" key="3">
    <source>
        <dbReference type="EMBL" id="CRH03755.1"/>
    </source>
</evidence>